<accession>A0AAW1P3V6</accession>
<protein>
    <submittedName>
        <fullName evidence="2">Uncharacterized protein</fullName>
    </submittedName>
</protein>
<dbReference type="EMBL" id="JALJOR010000020">
    <property type="protein sequence ID" value="KAK9803647.1"/>
    <property type="molecule type" value="Genomic_DNA"/>
</dbReference>
<organism evidence="2 3">
    <name type="scientific">[Myrmecia] bisecta</name>
    <dbReference type="NCBI Taxonomy" id="41462"/>
    <lineage>
        <taxon>Eukaryota</taxon>
        <taxon>Viridiplantae</taxon>
        <taxon>Chlorophyta</taxon>
        <taxon>core chlorophytes</taxon>
        <taxon>Trebouxiophyceae</taxon>
        <taxon>Trebouxiales</taxon>
        <taxon>Trebouxiaceae</taxon>
        <taxon>Myrmecia</taxon>
    </lineage>
</organism>
<evidence type="ECO:0000313" key="3">
    <source>
        <dbReference type="Proteomes" id="UP001489004"/>
    </source>
</evidence>
<keyword evidence="3" id="KW-1185">Reference proteome</keyword>
<reference evidence="2 3" key="1">
    <citation type="journal article" date="2024" name="Nat. Commun.">
        <title>Phylogenomics reveals the evolutionary origins of lichenization in chlorophyte algae.</title>
        <authorList>
            <person name="Puginier C."/>
            <person name="Libourel C."/>
            <person name="Otte J."/>
            <person name="Skaloud P."/>
            <person name="Haon M."/>
            <person name="Grisel S."/>
            <person name="Petersen M."/>
            <person name="Berrin J.G."/>
            <person name="Delaux P.M."/>
            <person name="Dal Grande F."/>
            <person name="Keller J."/>
        </authorList>
    </citation>
    <scope>NUCLEOTIDE SEQUENCE [LARGE SCALE GENOMIC DNA]</scope>
    <source>
        <strain evidence="2 3">SAG 2043</strain>
    </source>
</reference>
<comment type="caution">
    <text evidence="2">The sequence shown here is derived from an EMBL/GenBank/DDBJ whole genome shotgun (WGS) entry which is preliminary data.</text>
</comment>
<evidence type="ECO:0000256" key="1">
    <source>
        <dbReference type="SAM" id="MobiDB-lite"/>
    </source>
</evidence>
<name>A0AAW1P3V6_9CHLO</name>
<evidence type="ECO:0000313" key="2">
    <source>
        <dbReference type="EMBL" id="KAK9803647.1"/>
    </source>
</evidence>
<feature type="compositionally biased region" description="Basic residues" evidence="1">
    <location>
        <begin position="51"/>
        <end position="61"/>
    </location>
</feature>
<dbReference type="Proteomes" id="UP001489004">
    <property type="component" value="Unassembled WGS sequence"/>
</dbReference>
<proteinExistence type="predicted"/>
<dbReference type="AlphaFoldDB" id="A0AAW1P3V6"/>
<gene>
    <name evidence="2" type="ORF">WJX72_008169</name>
</gene>
<sequence>MGFRRPALLAGLSQLRCLTLNNWGIGKVEGYRRAGELQFHDWDGQPSCHGAQHRGARHCRPEHRGNPMLQPAQDKSGRSGGVISHQ</sequence>
<feature type="region of interest" description="Disordered" evidence="1">
    <location>
        <begin position="43"/>
        <end position="86"/>
    </location>
</feature>